<organism evidence="1 2">
    <name type="scientific">Peronospora belbahrii</name>
    <dbReference type="NCBI Taxonomy" id="622444"/>
    <lineage>
        <taxon>Eukaryota</taxon>
        <taxon>Sar</taxon>
        <taxon>Stramenopiles</taxon>
        <taxon>Oomycota</taxon>
        <taxon>Peronosporomycetes</taxon>
        <taxon>Peronosporales</taxon>
        <taxon>Peronosporaceae</taxon>
        <taxon>Peronospora</taxon>
    </lineage>
</organism>
<gene>
    <name evidence="1" type="ORF">PBS003_LOCUS1679</name>
</gene>
<dbReference type="AlphaFoldDB" id="A0AAU9L174"/>
<dbReference type="EMBL" id="CAKKTJ010000114">
    <property type="protein sequence ID" value="CAH0474838.1"/>
    <property type="molecule type" value="Genomic_DNA"/>
</dbReference>
<dbReference type="Proteomes" id="UP001160483">
    <property type="component" value="Unassembled WGS sequence"/>
</dbReference>
<sequence length="129" mass="14411">MSPLYSFISSGQGSQEYVFGGICADRLDPRYLHATLREWAIIVLLPSPSLDVGGPVGCPVPLRLRRQPPFTQAIAWVQVGPGRVRSFRPLPIVITYELEAHSMPQWSQVDIRRRTVAGRGETQELTQLV</sequence>
<evidence type="ECO:0000313" key="2">
    <source>
        <dbReference type="Proteomes" id="UP001160483"/>
    </source>
</evidence>
<evidence type="ECO:0000313" key="1">
    <source>
        <dbReference type="EMBL" id="CAH0474838.1"/>
    </source>
</evidence>
<comment type="caution">
    <text evidence="1">The sequence shown here is derived from an EMBL/GenBank/DDBJ whole genome shotgun (WGS) entry which is preliminary data.</text>
</comment>
<protein>
    <submittedName>
        <fullName evidence="1">Uncharacterized protein</fullName>
    </submittedName>
</protein>
<reference evidence="1" key="1">
    <citation type="submission" date="2021-11" db="EMBL/GenBank/DDBJ databases">
        <authorList>
            <person name="Islam A."/>
            <person name="Islam S."/>
            <person name="Flora M.S."/>
            <person name="Rahman M."/>
            <person name="Ziaur R.M."/>
            <person name="Epstein J.H."/>
            <person name="Hassan M."/>
            <person name="Klassen M."/>
            <person name="Woodard K."/>
            <person name="Webb A."/>
            <person name="Webby R.J."/>
            <person name="El Zowalaty M.E."/>
        </authorList>
    </citation>
    <scope>NUCLEOTIDE SEQUENCE</scope>
    <source>
        <strain evidence="1">Pbs3</strain>
    </source>
</reference>
<name>A0AAU9L174_9STRA</name>
<proteinExistence type="predicted"/>
<accession>A0AAU9L174</accession>